<dbReference type="EMBL" id="BPVZ01000224">
    <property type="protein sequence ID" value="GKV47267.1"/>
    <property type="molecule type" value="Genomic_DNA"/>
</dbReference>
<reference evidence="2 3" key="1">
    <citation type="journal article" date="2021" name="Commun. Biol.">
        <title>The genome of Shorea leprosula (Dipterocarpaceae) highlights the ecological relevance of drought in aseasonal tropical rainforests.</title>
        <authorList>
            <person name="Ng K.K.S."/>
            <person name="Kobayashi M.J."/>
            <person name="Fawcett J.A."/>
            <person name="Hatakeyama M."/>
            <person name="Paape T."/>
            <person name="Ng C.H."/>
            <person name="Ang C.C."/>
            <person name="Tnah L.H."/>
            <person name="Lee C.T."/>
            <person name="Nishiyama T."/>
            <person name="Sese J."/>
            <person name="O'Brien M.J."/>
            <person name="Copetti D."/>
            <person name="Mohd Noor M.I."/>
            <person name="Ong R.C."/>
            <person name="Putra M."/>
            <person name="Sireger I.Z."/>
            <person name="Indrioko S."/>
            <person name="Kosugi Y."/>
            <person name="Izuno A."/>
            <person name="Isagi Y."/>
            <person name="Lee S.L."/>
            <person name="Shimizu K.K."/>
        </authorList>
    </citation>
    <scope>NUCLEOTIDE SEQUENCE [LARGE SCALE GENOMIC DNA]</scope>
    <source>
        <strain evidence="2">214</strain>
    </source>
</reference>
<dbReference type="Gene3D" id="3.80.10.10">
    <property type="entry name" value="Ribonuclease Inhibitor"/>
    <property type="match status" value="2"/>
</dbReference>
<organism evidence="2 3">
    <name type="scientific">Rubroshorea leprosula</name>
    <dbReference type="NCBI Taxonomy" id="152421"/>
    <lineage>
        <taxon>Eukaryota</taxon>
        <taxon>Viridiplantae</taxon>
        <taxon>Streptophyta</taxon>
        <taxon>Embryophyta</taxon>
        <taxon>Tracheophyta</taxon>
        <taxon>Spermatophyta</taxon>
        <taxon>Magnoliopsida</taxon>
        <taxon>eudicotyledons</taxon>
        <taxon>Gunneridae</taxon>
        <taxon>Pentapetalae</taxon>
        <taxon>rosids</taxon>
        <taxon>malvids</taxon>
        <taxon>Malvales</taxon>
        <taxon>Dipterocarpaceae</taxon>
        <taxon>Rubroshorea</taxon>
    </lineage>
</organism>
<evidence type="ECO:0000256" key="1">
    <source>
        <dbReference type="ARBA" id="ARBA00022821"/>
    </source>
</evidence>
<evidence type="ECO:0000313" key="3">
    <source>
        <dbReference type="Proteomes" id="UP001054252"/>
    </source>
</evidence>
<keyword evidence="3" id="KW-1185">Reference proteome</keyword>
<dbReference type="PANTHER" id="PTHR36766">
    <property type="entry name" value="PLANT BROAD-SPECTRUM MILDEW RESISTANCE PROTEIN RPW8"/>
    <property type="match status" value="1"/>
</dbReference>
<sequence>MHGPTFLSIGNCDGLESFSLSISNLKELHISHCKNLKSVPNKMHDLTSLNGFYISNCPGIKCISDSGLPPNLTWLGIYGCVGIESILGSGLFPNLTDLEIVDCPGIESIPDRGFPPNLRSLIIDCKNLKKPMQEWGLSNLTSLLSLKVYWICPDPDVLPTSLTSLVVGTVENMKSITRGLLQNLNSLQDLTIEACPKLQSLPKEGLPPLLERLWIINCPLLKQRCLEEKGDYWPLIARIPYIVVQDYKSHTSSETKQKLCLCFKTG</sequence>
<dbReference type="InterPro" id="IPR032675">
    <property type="entry name" value="LRR_dom_sf"/>
</dbReference>
<dbReference type="Proteomes" id="UP001054252">
    <property type="component" value="Unassembled WGS sequence"/>
</dbReference>
<keyword evidence="1" id="KW-0611">Plant defense</keyword>
<gene>
    <name evidence="2" type="ORF">SLEP1_g54181</name>
</gene>
<evidence type="ECO:0000313" key="2">
    <source>
        <dbReference type="EMBL" id="GKV47267.1"/>
    </source>
</evidence>
<comment type="caution">
    <text evidence="2">The sequence shown here is derived from an EMBL/GenBank/DDBJ whole genome shotgun (WGS) entry which is preliminary data.</text>
</comment>
<proteinExistence type="predicted"/>
<dbReference type="AlphaFoldDB" id="A0AAV5MCR0"/>
<dbReference type="GO" id="GO:0006952">
    <property type="term" value="P:defense response"/>
    <property type="evidence" value="ECO:0007669"/>
    <property type="project" value="UniProtKB-KW"/>
</dbReference>
<dbReference type="SUPFAM" id="SSF52058">
    <property type="entry name" value="L domain-like"/>
    <property type="match status" value="1"/>
</dbReference>
<name>A0AAV5MCR0_9ROSI</name>
<protein>
    <submittedName>
        <fullName evidence="2">Uncharacterized protein</fullName>
    </submittedName>
</protein>
<accession>A0AAV5MCR0</accession>
<dbReference type="PANTHER" id="PTHR36766:SF30">
    <property type="entry name" value="TIR-NBS TYPE DISEASE RESISTANCE PROTEIN-RELATED"/>
    <property type="match status" value="1"/>
</dbReference>